<reference evidence="1" key="1">
    <citation type="submission" date="2023-08" db="EMBL/GenBank/DDBJ databases">
        <authorList>
            <person name="Audoor S."/>
            <person name="Bilcke G."/>
        </authorList>
    </citation>
    <scope>NUCLEOTIDE SEQUENCE</scope>
</reference>
<dbReference type="EMBL" id="CAKOGP040001252">
    <property type="protein sequence ID" value="CAJ1944820.1"/>
    <property type="molecule type" value="Genomic_DNA"/>
</dbReference>
<evidence type="ECO:0000313" key="1">
    <source>
        <dbReference type="EMBL" id="CAJ1944820.1"/>
    </source>
</evidence>
<gene>
    <name evidence="1" type="ORF">CYCCA115_LOCUS9069</name>
</gene>
<evidence type="ECO:0000313" key="2">
    <source>
        <dbReference type="Proteomes" id="UP001295423"/>
    </source>
</evidence>
<name>A0AAD2FK50_9STRA</name>
<sequence length="152" mass="17112">MNEEGTSKSGKGKSKSGTNIVGWLILCRNAKGESNEKKKEKHLFDAFIDLRNGIDSNQSFQQVVDGVFKKLDDMIALFNIANEQTESVLFLHKAHYLLDEGTMDTMLFCIVLLWICKKRGNWQIVAVFTGTTAKSTNFIIDDDITNRTVTDT</sequence>
<dbReference type="Proteomes" id="UP001295423">
    <property type="component" value="Unassembled WGS sequence"/>
</dbReference>
<proteinExistence type="predicted"/>
<comment type="caution">
    <text evidence="1">The sequence shown here is derived from an EMBL/GenBank/DDBJ whole genome shotgun (WGS) entry which is preliminary data.</text>
</comment>
<accession>A0AAD2FK50</accession>
<organism evidence="1 2">
    <name type="scientific">Cylindrotheca closterium</name>
    <dbReference type="NCBI Taxonomy" id="2856"/>
    <lineage>
        <taxon>Eukaryota</taxon>
        <taxon>Sar</taxon>
        <taxon>Stramenopiles</taxon>
        <taxon>Ochrophyta</taxon>
        <taxon>Bacillariophyta</taxon>
        <taxon>Bacillariophyceae</taxon>
        <taxon>Bacillariophycidae</taxon>
        <taxon>Bacillariales</taxon>
        <taxon>Bacillariaceae</taxon>
        <taxon>Cylindrotheca</taxon>
    </lineage>
</organism>
<feature type="non-terminal residue" evidence="1">
    <location>
        <position position="152"/>
    </location>
</feature>
<keyword evidence="2" id="KW-1185">Reference proteome</keyword>
<dbReference type="AlphaFoldDB" id="A0AAD2FK50"/>
<protein>
    <submittedName>
        <fullName evidence="1">Uncharacterized protein</fullName>
    </submittedName>
</protein>